<name>A0ABW3CAD1_9ACTN</name>
<evidence type="ECO:0000313" key="3">
    <source>
        <dbReference type="Proteomes" id="UP001597083"/>
    </source>
</evidence>
<keyword evidence="1" id="KW-1133">Transmembrane helix</keyword>
<proteinExistence type="predicted"/>
<sequence length="87" mass="8966">MRGPAKRAVRTWAVTTAIIALLGIPAGLLWAQISPAVTYVVIEGEPVLADPEGQGPITVDGRFALIAVVAALVCAIVAYVRGGRGND</sequence>
<feature type="non-terminal residue" evidence="2">
    <location>
        <position position="87"/>
    </location>
</feature>
<keyword evidence="3" id="KW-1185">Reference proteome</keyword>
<protein>
    <submittedName>
        <fullName evidence="2">Uncharacterized protein</fullName>
    </submittedName>
</protein>
<gene>
    <name evidence="2" type="ORF">ACFQ07_04530</name>
</gene>
<organism evidence="2 3">
    <name type="scientific">Actinomadura adrarensis</name>
    <dbReference type="NCBI Taxonomy" id="1819600"/>
    <lineage>
        <taxon>Bacteria</taxon>
        <taxon>Bacillati</taxon>
        <taxon>Actinomycetota</taxon>
        <taxon>Actinomycetes</taxon>
        <taxon>Streptosporangiales</taxon>
        <taxon>Thermomonosporaceae</taxon>
        <taxon>Actinomadura</taxon>
    </lineage>
</organism>
<keyword evidence="1" id="KW-0812">Transmembrane</keyword>
<dbReference type="Proteomes" id="UP001597083">
    <property type="component" value="Unassembled WGS sequence"/>
</dbReference>
<comment type="caution">
    <text evidence="2">The sequence shown here is derived from an EMBL/GenBank/DDBJ whole genome shotgun (WGS) entry which is preliminary data.</text>
</comment>
<accession>A0ABW3CAD1</accession>
<reference evidence="3" key="1">
    <citation type="journal article" date="2019" name="Int. J. Syst. Evol. Microbiol.">
        <title>The Global Catalogue of Microorganisms (GCM) 10K type strain sequencing project: providing services to taxonomists for standard genome sequencing and annotation.</title>
        <authorList>
            <consortium name="The Broad Institute Genomics Platform"/>
            <consortium name="The Broad Institute Genome Sequencing Center for Infectious Disease"/>
            <person name="Wu L."/>
            <person name="Ma J."/>
        </authorList>
    </citation>
    <scope>NUCLEOTIDE SEQUENCE [LARGE SCALE GENOMIC DNA]</scope>
    <source>
        <strain evidence="3">JCM 31696</strain>
    </source>
</reference>
<evidence type="ECO:0000313" key="2">
    <source>
        <dbReference type="EMBL" id="MFD0851470.1"/>
    </source>
</evidence>
<feature type="transmembrane region" description="Helical" evidence="1">
    <location>
        <begin position="62"/>
        <end position="80"/>
    </location>
</feature>
<evidence type="ECO:0000256" key="1">
    <source>
        <dbReference type="SAM" id="Phobius"/>
    </source>
</evidence>
<dbReference type="EMBL" id="JBHTIR010000502">
    <property type="protein sequence ID" value="MFD0851470.1"/>
    <property type="molecule type" value="Genomic_DNA"/>
</dbReference>
<feature type="transmembrane region" description="Helical" evidence="1">
    <location>
        <begin position="12"/>
        <end position="42"/>
    </location>
</feature>
<keyword evidence="1" id="KW-0472">Membrane</keyword>